<dbReference type="Proteomes" id="UP000281553">
    <property type="component" value="Unassembled WGS sequence"/>
</dbReference>
<name>A0A3P7QKM5_DIBLA</name>
<evidence type="ECO:0000313" key="3">
    <source>
        <dbReference type="Proteomes" id="UP000281553"/>
    </source>
</evidence>
<dbReference type="AlphaFoldDB" id="A0A3P7QKM5"/>
<reference evidence="2 3" key="1">
    <citation type="submission" date="2018-11" db="EMBL/GenBank/DDBJ databases">
        <authorList>
            <consortium name="Pathogen Informatics"/>
        </authorList>
    </citation>
    <scope>NUCLEOTIDE SEQUENCE [LARGE SCALE GENOMIC DNA]</scope>
</reference>
<protein>
    <submittedName>
        <fullName evidence="2">Uncharacterized protein</fullName>
    </submittedName>
</protein>
<evidence type="ECO:0000256" key="1">
    <source>
        <dbReference type="SAM" id="MobiDB-lite"/>
    </source>
</evidence>
<gene>
    <name evidence="2" type="ORF">DILT_LOCUS15611</name>
</gene>
<evidence type="ECO:0000313" key="2">
    <source>
        <dbReference type="EMBL" id="VDN30789.1"/>
    </source>
</evidence>
<dbReference type="EMBL" id="UYRU01080137">
    <property type="protein sequence ID" value="VDN30789.1"/>
    <property type="molecule type" value="Genomic_DNA"/>
</dbReference>
<keyword evidence="3" id="KW-1185">Reference proteome</keyword>
<feature type="region of interest" description="Disordered" evidence="1">
    <location>
        <begin position="69"/>
        <end position="130"/>
    </location>
</feature>
<dbReference type="OrthoDB" id="10063141at2759"/>
<sequence length="130" mass="14112">MAPHDVVPEWDTLVPNVHIEYLMPSSTVSGTTVRSISVETTGNAEKFVKYTAKYRYTVDINYELGQRKDKPLKGLFDETAEADEKASSSSDSEPEVDEETTPTPSAPEEGKQGIPASTASNANDLADIFG</sequence>
<accession>A0A3P7QKM5</accession>
<organism evidence="2 3">
    <name type="scientific">Dibothriocephalus latus</name>
    <name type="common">Fish tapeworm</name>
    <name type="synonym">Diphyllobothrium latum</name>
    <dbReference type="NCBI Taxonomy" id="60516"/>
    <lineage>
        <taxon>Eukaryota</taxon>
        <taxon>Metazoa</taxon>
        <taxon>Spiralia</taxon>
        <taxon>Lophotrochozoa</taxon>
        <taxon>Platyhelminthes</taxon>
        <taxon>Cestoda</taxon>
        <taxon>Eucestoda</taxon>
        <taxon>Diphyllobothriidea</taxon>
        <taxon>Diphyllobothriidae</taxon>
        <taxon>Dibothriocephalus</taxon>
    </lineage>
</organism>
<proteinExistence type="predicted"/>
<feature type="compositionally biased region" description="Basic and acidic residues" evidence="1">
    <location>
        <begin position="69"/>
        <end position="86"/>
    </location>
</feature>